<dbReference type="EMBL" id="JBAPLU010000003">
    <property type="protein sequence ID" value="MEI4270952.1"/>
    <property type="molecule type" value="Genomic_DNA"/>
</dbReference>
<keyword evidence="1" id="KW-1133">Transmembrane helix</keyword>
<comment type="caution">
    <text evidence="2">The sequence shown here is derived from an EMBL/GenBank/DDBJ whole genome shotgun (WGS) entry which is preliminary data.</text>
</comment>
<feature type="transmembrane region" description="Helical" evidence="1">
    <location>
        <begin position="12"/>
        <end position="41"/>
    </location>
</feature>
<protein>
    <recommendedName>
        <fullName evidence="4">Tryptophan-associated transmembrane protein (Trp_oprn_chp)</fullName>
    </recommendedName>
</protein>
<dbReference type="RefSeq" id="WP_336403095.1">
    <property type="nucleotide sequence ID" value="NZ_JBAPLU010000003.1"/>
</dbReference>
<keyword evidence="1" id="KW-0472">Membrane</keyword>
<gene>
    <name evidence="2" type="ORF">TEK04_04395</name>
</gene>
<evidence type="ECO:0008006" key="4">
    <source>
        <dbReference type="Google" id="ProtNLM"/>
    </source>
</evidence>
<evidence type="ECO:0000313" key="2">
    <source>
        <dbReference type="EMBL" id="MEI4270952.1"/>
    </source>
</evidence>
<feature type="transmembrane region" description="Helical" evidence="1">
    <location>
        <begin position="76"/>
        <end position="97"/>
    </location>
</feature>
<organism evidence="2 3">
    <name type="scientific">Klenkia sesuvii</name>
    <dbReference type="NCBI Taxonomy" id="3103137"/>
    <lineage>
        <taxon>Bacteria</taxon>
        <taxon>Bacillati</taxon>
        <taxon>Actinomycetota</taxon>
        <taxon>Actinomycetes</taxon>
        <taxon>Geodermatophilales</taxon>
        <taxon>Geodermatophilaceae</taxon>
        <taxon>Klenkia</taxon>
    </lineage>
</organism>
<feature type="transmembrane region" description="Helical" evidence="1">
    <location>
        <begin position="47"/>
        <end position="69"/>
    </location>
</feature>
<keyword evidence="1" id="KW-0812">Transmembrane</keyword>
<evidence type="ECO:0000313" key="3">
    <source>
        <dbReference type="Proteomes" id="UP001361570"/>
    </source>
</evidence>
<feature type="transmembrane region" description="Helical" evidence="1">
    <location>
        <begin position="103"/>
        <end position="128"/>
    </location>
</feature>
<reference evidence="2 3" key="1">
    <citation type="submission" date="2024-03" db="EMBL/GenBank/DDBJ databases">
        <title>Draft genome sequence of Klenkia sp. LSe6-5.</title>
        <authorList>
            <person name="Duangmal K."/>
            <person name="Chantavorakit T."/>
        </authorList>
    </citation>
    <scope>NUCLEOTIDE SEQUENCE [LARGE SCALE GENOMIC DNA]</scope>
    <source>
        <strain evidence="2 3">LSe6-5</strain>
    </source>
</reference>
<accession>A0ABU8DQ35</accession>
<sequence length="139" mass="13818">MTQPVPVRRVPPIPAGIAALCGILGALPVALFALVAGAFALASQVGVGLLLSAIPLAIAVAVVVGAVLLVLGRSWLVLLVAAVLTLGLVAWALWFGAAEDDPGSVAVLVAGPLLAAVLGSLPGVRAWVAARRAERAARV</sequence>
<dbReference type="Proteomes" id="UP001361570">
    <property type="component" value="Unassembled WGS sequence"/>
</dbReference>
<proteinExistence type="predicted"/>
<evidence type="ECO:0000256" key="1">
    <source>
        <dbReference type="SAM" id="Phobius"/>
    </source>
</evidence>
<name>A0ABU8DQ35_9ACTN</name>
<keyword evidence="3" id="KW-1185">Reference proteome</keyword>